<evidence type="ECO:0000256" key="1">
    <source>
        <dbReference type="SAM" id="MobiDB-lite"/>
    </source>
</evidence>
<feature type="region of interest" description="Disordered" evidence="1">
    <location>
        <begin position="1"/>
        <end position="28"/>
    </location>
</feature>
<dbReference type="AlphaFoldDB" id="A0AAV3ZW41"/>
<proteinExistence type="predicted"/>
<sequence length="73" mass="7857">MFDEVRERKGQGLKSKETESGDSRAMAALPGSCQTKSIVHPAVAVAMIVYDVPSLHSQVCVRPSVQCTPRSPT</sequence>
<dbReference type="Proteomes" id="UP000735302">
    <property type="component" value="Unassembled WGS sequence"/>
</dbReference>
<feature type="compositionally biased region" description="Basic and acidic residues" evidence="1">
    <location>
        <begin position="1"/>
        <end position="22"/>
    </location>
</feature>
<organism evidence="2 3">
    <name type="scientific">Plakobranchus ocellatus</name>
    <dbReference type="NCBI Taxonomy" id="259542"/>
    <lineage>
        <taxon>Eukaryota</taxon>
        <taxon>Metazoa</taxon>
        <taxon>Spiralia</taxon>
        <taxon>Lophotrochozoa</taxon>
        <taxon>Mollusca</taxon>
        <taxon>Gastropoda</taxon>
        <taxon>Heterobranchia</taxon>
        <taxon>Euthyneura</taxon>
        <taxon>Panpulmonata</taxon>
        <taxon>Sacoglossa</taxon>
        <taxon>Placobranchoidea</taxon>
        <taxon>Plakobranchidae</taxon>
        <taxon>Plakobranchus</taxon>
    </lineage>
</organism>
<evidence type="ECO:0000313" key="2">
    <source>
        <dbReference type="EMBL" id="GFO00141.1"/>
    </source>
</evidence>
<keyword evidence="3" id="KW-1185">Reference proteome</keyword>
<accession>A0AAV3ZW41</accession>
<gene>
    <name evidence="2" type="ORF">PoB_002664600</name>
</gene>
<name>A0AAV3ZW41_9GAST</name>
<dbReference type="EMBL" id="BLXT01003032">
    <property type="protein sequence ID" value="GFO00141.1"/>
    <property type="molecule type" value="Genomic_DNA"/>
</dbReference>
<reference evidence="2 3" key="1">
    <citation type="journal article" date="2021" name="Elife">
        <title>Chloroplast acquisition without the gene transfer in kleptoplastic sea slugs, Plakobranchus ocellatus.</title>
        <authorList>
            <person name="Maeda T."/>
            <person name="Takahashi S."/>
            <person name="Yoshida T."/>
            <person name="Shimamura S."/>
            <person name="Takaki Y."/>
            <person name="Nagai Y."/>
            <person name="Toyoda A."/>
            <person name="Suzuki Y."/>
            <person name="Arimoto A."/>
            <person name="Ishii H."/>
            <person name="Satoh N."/>
            <person name="Nishiyama T."/>
            <person name="Hasebe M."/>
            <person name="Maruyama T."/>
            <person name="Minagawa J."/>
            <person name="Obokata J."/>
            <person name="Shigenobu S."/>
        </authorList>
    </citation>
    <scope>NUCLEOTIDE SEQUENCE [LARGE SCALE GENOMIC DNA]</scope>
</reference>
<evidence type="ECO:0000313" key="3">
    <source>
        <dbReference type="Proteomes" id="UP000735302"/>
    </source>
</evidence>
<protein>
    <submittedName>
        <fullName evidence="2">Uncharacterized protein</fullName>
    </submittedName>
</protein>
<comment type="caution">
    <text evidence="2">The sequence shown here is derived from an EMBL/GenBank/DDBJ whole genome shotgun (WGS) entry which is preliminary data.</text>
</comment>